<evidence type="ECO:0000313" key="1">
    <source>
        <dbReference type="EMBL" id="CAL1586744.1"/>
    </source>
</evidence>
<proteinExistence type="predicted"/>
<dbReference type="AlphaFoldDB" id="A0AAV2KFM9"/>
<organism evidence="1 2">
    <name type="scientific">Knipowitschia caucasica</name>
    <name type="common">Caucasian dwarf goby</name>
    <name type="synonym">Pomatoschistus caucasicus</name>
    <dbReference type="NCBI Taxonomy" id="637954"/>
    <lineage>
        <taxon>Eukaryota</taxon>
        <taxon>Metazoa</taxon>
        <taxon>Chordata</taxon>
        <taxon>Craniata</taxon>
        <taxon>Vertebrata</taxon>
        <taxon>Euteleostomi</taxon>
        <taxon>Actinopterygii</taxon>
        <taxon>Neopterygii</taxon>
        <taxon>Teleostei</taxon>
        <taxon>Neoteleostei</taxon>
        <taxon>Acanthomorphata</taxon>
        <taxon>Gobiaria</taxon>
        <taxon>Gobiiformes</taxon>
        <taxon>Gobioidei</taxon>
        <taxon>Gobiidae</taxon>
        <taxon>Gobiinae</taxon>
        <taxon>Knipowitschia</taxon>
    </lineage>
</organism>
<protein>
    <submittedName>
        <fullName evidence="1">Uncharacterized protein</fullName>
    </submittedName>
</protein>
<keyword evidence="2" id="KW-1185">Reference proteome</keyword>
<accession>A0AAV2KFM9</accession>
<name>A0AAV2KFM9_KNICA</name>
<sequence length="287" mass="30342">MRRCFLVSRQRVSSSIPRSVTLLGIMWCSLATSFSTSGPAAGPRNTNKVRVHFPPVPSLPVPSPLCPSPPCPPPPVAPLACALSACALSACALSACALCACTLSTRGASCGWRTLAFTEWQGVSRPPRGVCVARVATEIVGGVPQAFPLVGGASFADSLSLSCGEPQHQRERVWTQAMDGPVIGPPCSKTLGSGVNSVYHVRLAKPLVPKTQGFNGGGGGGLQTVRPLFSVWLLDIFGTSGNFQGNRYVLEIARQCPPWSDMWVSRMGLGVGVLFDMQPEVPEFTRH</sequence>
<dbReference type="Proteomes" id="UP001497482">
    <property type="component" value="Chromosome 17"/>
</dbReference>
<evidence type="ECO:0000313" key="2">
    <source>
        <dbReference type="Proteomes" id="UP001497482"/>
    </source>
</evidence>
<gene>
    <name evidence="1" type="ORF">KC01_LOCUS16754</name>
</gene>
<reference evidence="1 2" key="1">
    <citation type="submission" date="2024-04" db="EMBL/GenBank/DDBJ databases">
        <authorList>
            <person name="Waldvogel A.-M."/>
            <person name="Schoenle A."/>
        </authorList>
    </citation>
    <scope>NUCLEOTIDE SEQUENCE [LARGE SCALE GENOMIC DNA]</scope>
</reference>
<dbReference type="EMBL" id="OZ035839">
    <property type="protein sequence ID" value="CAL1586744.1"/>
    <property type="molecule type" value="Genomic_DNA"/>
</dbReference>